<dbReference type="RefSeq" id="WP_316993774.1">
    <property type="nucleotide sequence ID" value="NZ_JAVBIB010000019.1"/>
</dbReference>
<evidence type="ECO:0000313" key="2">
    <source>
        <dbReference type="Proteomes" id="UP001185706"/>
    </source>
</evidence>
<dbReference type="AlphaFoldDB" id="A0AAE4NN22"/>
<reference evidence="1" key="1">
    <citation type="submission" date="2023-08" db="EMBL/GenBank/DDBJ databases">
        <title>Genomic characterization of the C. tuberculostearicum species complex, a ubiquitous member of the human skin microbiome.</title>
        <authorList>
            <person name="Ahmed N."/>
            <person name="Deming C."/>
            <person name="Conlan S."/>
            <person name="Segre J."/>
        </authorList>
    </citation>
    <scope>NUCLEOTIDE SEQUENCE</scope>
    <source>
        <strain evidence="1">CTNIH22</strain>
    </source>
</reference>
<protein>
    <submittedName>
        <fullName evidence="1">Uncharacterized protein</fullName>
    </submittedName>
</protein>
<dbReference type="EMBL" id="JAVBIB010000019">
    <property type="protein sequence ID" value="MDV2420183.1"/>
    <property type="molecule type" value="Genomic_DNA"/>
</dbReference>
<proteinExistence type="predicted"/>
<organism evidence="1 2">
    <name type="scientific">Corynebacterium tuberculostearicum</name>
    <dbReference type="NCBI Taxonomy" id="38304"/>
    <lineage>
        <taxon>Bacteria</taxon>
        <taxon>Bacillati</taxon>
        <taxon>Actinomycetota</taxon>
        <taxon>Actinomycetes</taxon>
        <taxon>Mycobacteriales</taxon>
        <taxon>Corynebacteriaceae</taxon>
        <taxon>Corynebacterium</taxon>
    </lineage>
</organism>
<comment type="caution">
    <text evidence="1">The sequence shown here is derived from an EMBL/GenBank/DDBJ whole genome shotgun (WGS) entry which is preliminary data.</text>
</comment>
<accession>A0AAE4NN22</accession>
<name>A0AAE4NN22_9CORY</name>
<evidence type="ECO:0000313" key="1">
    <source>
        <dbReference type="EMBL" id="MDV2420183.1"/>
    </source>
</evidence>
<gene>
    <name evidence="1" type="ORF">RAE03_10455</name>
</gene>
<sequence>MPNTTPPSLEEQLQTAVRQDEIDLMTEIPACEVIELTALCRIADALTTISTHITKEN</sequence>
<dbReference type="Proteomes" id="UP001185706">
    <property type="component" value="Unassembled WGS sequence"/>
</dbReference>